<name>A0ABP9ZUQ4_9GAMM</name>
<reference evidence="2 3" key="1">
    <citation type="submission" date="2024-04" db="EMBL/GenBank/DDBJ databases">
        <title>Draft genome sequence of Halopseudomonas sabulinigri NBRC 116187.</title>
        <authorList>
            <person name="Miyakawa T."/>
            <person name="Kusuya Y."/>
            <person name="Miura T."/>
        </authorList>
    </citation>
    <scope>NUCLEOTIDE SEQUENCE [LARGE SCALE GENOMIC DNA]</scope>
    <source>
        <strain evidence="2 3">4NH20-0042</strain>
    </source>
</reference>
<keyword evidence="1" id="KW-1133">Transmembrane helix</keyword>
<evidence type="ECO:0000313" key="2">
    <source>
        <dbReference type="EMBL" id="GAA6133196.1"/>
    </source>
</evidence>
<gene>
    <name evidence="2" type="ORF">NBRC116187_35570</name>
</gene>
<evidence type="ECO:0008006" key="4">
    <source>
        <dbReference type="Google" id="ProtNLM"/>
    </source>
</evidence>
<feature type="transmembrane region" description="Helical" evidence="1">
    <location>
        <begin position="20"/>
        <end position="38"/>
    </location>
</feature>
<keyword evidence="1" id="KW-0812">Transmembrane</keyword>
<comment type="caution">
    <text evidence="2">The sequence shown here is derived from an EMBL/GenBank/DDBJ whole genome shotgun (WGS) entry which is preliminary data.</text>
</comment>
<proteinExistence type="predicted"/>
<protein>
    <recommendedName>
        <fullName evidence="4">Type II secretory pathway, pseudopilin PulG</fullName>
    </recommendedName>
</protein>
<keyword evidence="3" id="KW-1185">Reference proteome</keyword>
<evidence type="ECO:0000256" key="1">
    <source>
        <dbReference type="SAM" id="Phobius"/>
    </source>
</evidence>
<organism evidence="2 3">
    <name type="scientific">Halopseudomonas sabulinigri</name>
    <dbReference type="NCBI Taxonomy" id="472181"/>
    <lineage>
        <taxon>Bacteria</taxon>
        <taxon>Pseudomonadati</taxon>
        <taxon>Pseudomonadota</taxon>
        <taxon>Gammaproteobacteria</taxon>
        <taxon>Pseudomonadales</taxon>
        <taxon>Pseudomonadaceae</taxon>
        <taxon>Halopseudomonas</taxon>
    </lineage>
</organism>
<accession>A0ABP9ZUQ4</accession>
<sequence length="160" mass="18458">MVPVMLIGSTPRRNQQGVTFLWVMLLLVFLTLGLGRYLELLSTREQRSLEADLLWKGEQYRAAIQAFAEASPGEEKQLPHSLDDLLVDPRLLTYTRHLRRAYLDPITEKPFEEIYDSQGRLIGVRSASLQAPIKTAGFPPQLAHFEDKKVYNQWEFIYLP</sequence>
<dbReference type="Proteomes" id="UP001486808">
    <property type="component" value="Unassembled WGS sequence"/>
</dbReference>
<dbReference type="EMBL" id="BAABWD010000010">
    <property type="protein sequence ID" value="GAA6133196.1"/>
    <property type="molecule type" value="Genomic_DNA"/>
</dbReference>
<evidence type="ECO:0000313" key="3">
    <source>
        <dbReference type="Proteomes" id="UP001486808"/>
    </source>
</evidence>
<keyword evidence="1" id="KW-0472">Membrane</keyword>